<dbReference type="RefSeq" id="WP_136961106.1">
    <property type="nucleotide sequence ID" value="NZ_CP039690.1"/>
</dbReference>
<dbReference type="KEGG" id="pstg:E8M01_16460"/>
<evidence type="ECO:0000313" key="2">
    <source>
        <dbReference type="EMBL" id="QCI65660.1"/>
    </source>
</evidence>
<feature type="region of interest" description="Disordered" evidence="1">
    <location>
        <begin position="106"/>
        <end position="127"/>
    </location>
</feature>
<dbReference type="OrthoDB" id="8291442at2"/>
<protein>
    <submittedName>
        <fullName evidence="2">LysR family transcriptional regulator</fullName>
    </submittedName>
</protein>
<accession>A0A4D7B664</accession>
<gene>
    <name evidence="2" type="ORF">E8M01_16460</name>
</gene>
<keyword evidence="3" id="KW-1185">Reference proteome</keyword>
<evidence type="ECO:0000313" key="3">
    <source>
        <dbReference type="Proteomes" id="UP000298781"/>
    </source>
</evidence>
<dbReference type="Gene3D" id="1.10.260.40">
    <property type="entry name" value="lambda repressor-like DNA-binding domains"/>
    <property type="match status" value="1"/>
</dbReference>
<dbReference type="EMBL" id="CP039690">
    <property type="protein sequence ID" value="QCI65660.1"/>
    <property type="molecule type" value="Genomic_DNA"/>
</dbReference>
<reference evidence="2 3" key="1">
    <citation type="submission" date="2019-04" db="EMBL/GenBank/DDBJ databases">
        <title>Phreatobacter aquaticus sp. nov.</title>
        <authorList>
            <person name="Choi A."/>
        </authorList>
    </citation>
    <scope>NUCLEOTIDE SEQUENCE [LARGE SCALE GENOMIC DNA]</scope>
    <source>
        <strain evidence="2 3">KCTC 52518</strain>
    </source>
</reference>
<proteinExistence type="predicted"/>
<dbReference type="InterPro" id="IPR010982">
    <property type="entry name" value="Lambda_DNA-bd_dom_sf"/>
</dbReference>
<organism evidence="2 3">
    <name type="scientific">Phreatobacter stygius</name>
    <dbReference type="NCBI Taxonomy" id="1940610"/>
    <lineage>
        <taxon>Bacteria</taxon>
        <taxon>Pseudomonadati</taxon>
        <taxon>Pseudomonadota</taxon>
        <taxon>Alphaproteobacteria</taxon>
        <taxon>Hyphomicrobiales</taxon>
        <taxon>Phreatobacteraceae</taxon>
        <taxon>Phreatobacter</taxon>
    </lineage>
</organism>
<evidence type="ECO:0000256" key="1">
    <source>
        <dbReference type="SAM" id="MobiDB-lite"/>
    </source>
</evidence>
<dbReference type="AlphaFoldDB" id="A0A4D7B664"/>
<dbReference type="GO" id="GO:0003677">
    <property type="term" value="F:DNA binding"/>
    <property type="evidence" value="ECO:0007669"/>
    <property type="project" value="InterPro"/>
</dbReference>
<dbReference type="Proteomes" id="UP000298781">
    <property type="component" value="Chromosome"/>
</dbReference>
<sequence>MRVKTYPQLDGEALALLQARVATLGSKAAAARELGVSRTAVSSALSGSYVGDTKHLRAKIVEAFADQVFCPHLDRALAPTTCKTFRERDIGACTGSRDDVKHWQACQGCPQNPASRSGAGVRTAEAA</sequence>
<name>A0A4D7B664_9HYPH</name>